<gene>
    <name evidence="5" type="ORF">CDV36_010533</name>
</gene>
<evidence type="ECO:0000256" key="2">
    <source>
        <dbReference type="ARBA" id="ARBA00023242"/>
    </source>
</evidence>
<keyword evidence="2" id="KW-0539">Nucleus</keyword>
<dbReference type="InterPro" id="IPR007219">
    <property type="entry name" value="XnlR_reg_dom"/>
</dbReference>
<dbReference type="GO" id="GO:0003677">
    <property type="term" value="F:DNA binding"/>
    <property type="evidence" value="ECO:0007669"/>
    <property type="project" value="InterPro"/>
</dbReference>
<evidence type="ECO:0000256" key="3">
    <source>
        <dbReference type="SAM" id="MobiDB-lite"/>
    </source>
</evidence>
<accession>A0A3M2RWZ7</accession>
<dbReference type="OrthoDB" id="1747771at2759"/>
<evidence type="ECO:0000256" key="1">
    <source>
        <dbReference type="ARBA" id="ARBA00004123"/>
    </source>
</evidence>
<reference evidence="5 6" key="1">
    <citation type="submission" date="2017-06" db="EMBL/GenBank/DDBJ databases">
        <title>Comparative genomic analysis of Ambrosia Fusariam Clade fungi.</title>
        <authorList>
            <person name="Stajich J.E."/>
            <person name="Carrillo J."/>
            <person name="Kijimoto T."/>
            <person name="Eskalen A."/>
            <person name="O'Donnell K."/>
            <person name="Kasson M."/>
        </authorList>
    </citation>
    <scope>NUCLEOTIDE SEQUENCE [LARGE SCALE GENOMIC DNA]</scope>
    <source>
        <strain evidence="5">UCR3666</strain>
    </source>
</reference>
<comment type="caution">
    <text evidence="5">The sequence shown here is derived from an EMBL/GenBank/DDBJ whole genome shotgun (WGS) entry which is preliminary data.</text>
</comment>
<evidence type="ECO:0000259" key="4">
    <source>
        <dbReference type="Pfam" id="PF04082"/>
    </source>
</evidence>
<feature type="domain" description="Xylanolytic transcriptional activator regulatory" evidence="4">
    <location>
        <begin position="78"/>
        <end position="292"/>
    </location>
</feature>
<dbReference type="STRING" id="2010991.A0A3M2RWZ7"/>
<dbReference type="PANTHER" id="PTHR31001:SF76">
    <property type="entry name" value="ZN(2)-C6 FUNGAL-TYPE DOMAIN-CONTAINING PROTEIN"/>
    <property type="match status" value="1"/>
</dbReference>
<dbReference type="PANTHER" id="PTHR31001">
    <property type="entry name" value="UNCHARACTERIZED TRANSCRIPTIONAL REGULATORY PROTEIN"/>
    <property type="match status" value="1"/>
</dbReference>
<feature type="region of interest" description="Disordered" evidence="3">
    <location>
        <begin position="1"/>
        <end position="22"/>
    </location>
</feature>
<dbReference type="Pfam" id="PF04082">
    <property type="entry name" value="Fungal_trans"/>
    <property type="match status" value="1"/>
</dbReference>
<comment type="subcellular location">
    <subcellularLocation>
        <location evidence="1">Nucleus</location>
    </subcellularLocation>
</comment>
<proteinExistence type="predicted"/>
<organism evidence="5 6">
    <name type="scientific">Fusarium kuroshium</name>
    <dbReference type="NCBI Taxonomy" id="2010991"/>
    <lineage>
        <taxon>Eukaryota</taxon>
        <taxon>Fungi</taxon>
        <taxon>Dikarya</taxon>
        <taxon>Ascomycota</taxon>
        <taxon>Pezizomycotina</taxon>
        <taxon>Sordariomycetes</taxon>
        <taxon>Hypocreomycetidae</taxon>
        <taxon>Hypocreales</taxon>
        <taxon>Nectriaceae</taxon>
        <taxon>Fusarium</taxon>
        <taxon>Fusarium solani species complex</taxon>
    </lineage>
</organism>
<dbReference type="CDD" id="cd12148">
    <property type="entry name" value="fungal_TF_MHR"/>
    <property type="match status" value="1"/>
</dbReference>
<keyword evidence="6" id="KW-1185">Reference proteome</keyword>
<dbReference type="EMBL" id="NKUJ01000227">
    <property type="protein sequence ID" value="RMJ09820.1"/>
    <property type="molecule type" value="Genomic_DNA"/>
</dbReference>
<evidence type="ECO:0000313" key="6">
    <source>
        <dbReference type="Proteomes" id="UP000277212"/>
    </source>
</evidence>
<dbReference type="AlphaFoldDB" id="A0A3M2RWZ7"/>
<dbReference type="GO" id="GO:0008270">
    <property type="term" value="F:zinc ion binding"/>
    <property type="evidence" value="ECO:0007669"/>
    <property type="project" value="InterPro"/>
</dbReference>
<protein>
    <recommendedName>
        <fullName evidence="4">Xylanolytic transcriptional activator regulatory domain-containing protein</fullName>
    </recommendedName>
</protein>
<dbReference type="InterPro" id="IPR050613">
    <property type="entry name" value="Sec_Metabolite_Reg"/>
</dbReference>
<dbReference type="GO" id="GO:0005634">
    <property type="term" value="C:nucleus"/>
    <property type="evidence" value="ECO:0007669"/>
    <property type="project" value="UniProtKB-SubCell"/>
</dbReference>
<name>A0A3M2RWZ7_9HYPO</name>
<sequence length="466" mass="52742">MVAQQQASKTQRTRWPTGDGHHQCPSHAGEAALYRKLKQHRRKVTVEGVEDVVLPSEETSSHIIRFGDRWTSWLYFALDHPSFYKDHRLFQDRRRQLAFDQSADAAWLGIYFAYLTATLLFMTTDEAECAGISEDAIPGLVANWFDSSIFFLFKSDFLRIPDLRNVQTIVLLGGSFIHLAEFTLFRSLWPCAFRISRSLGINTDEGHESESPRQSQERRLLFWSLVISDWLSFPLDATCITDGEVAIELPTDSDEHFVESHLEGPSTPQHVQHQIAMCKISIAVRRFQNSLLQDRDLGQIITESDNELAEIISELPRYFQAGYNICDEVLVVDKGLAAWQRRNITVVLLYYRMVINRVGQQHESVLSRTNLAQSSAAVCLNAAHGIVDVVIGLGSASSRQLIWSLLLPVFSAASTLYQTSEACHCGSDNNHRRHVELCIEYFRNLADKSLFAEFAAGVLQEMLTDG</sequence>
<feature type="compositionally biased region" description="Polar residues" evidence="3">
    <location>
        <begin position="1"/>
        <end position="14"/>
    </location>
</feature>
<evidence type="ECO:0000313" key="5">
    <source>
        <dbReference type="EMBL" id="RMJ09820.1"/>
    </source>
</evidence>
<dbReference type="Proteomes" id="UP000277212">
    <property type="component" value="Unassembled WGS sequence"/>
</dbReference>
<dbReference type="GO" id="GO:0006351">
    <property type="term" value="P:DNA-templated transcription"/>
    <property type="evidence" value="ECO:0007669"/>
    <property type="project" value="InterPro"/>
</dbReference>